<evidence type="ECO:0000313" key="1">
    <source>
        <dbReference type="EMBL" id="SEU01177.1"/>
    </source>
</evidence>
<dbReference type="EMBL" id="FOIC01000026">
    <property type="protein sequence ID" value="SEU01177.1"/>
    <property type="molecule type" value="Genomic_DNA"/>
</dbReference>
<dbReference type="Proteomes" id="UP000199320">
    <property type="component" value="Unassembled WGS sequence"/>
</dbReference>
<protein>
    <submittedName>
        <fullName evidence="1">Uncharacterized protein</fullName>
    </submittedName>
</protein>
<proteinExistence type="predicted"/>
<evidence type="ECO:0000313" key="2">
    <source>
        <dbReference type="Proteomes" id="UP000199320"/>
    </source>
</evidence>
<dbReference type="RefSeq" id="WP_175542232.1">
    <property type="nucleotide sequence ID" value="NZ_FOIC01000026.1"/>
</dbReference>
<accession>A0A1I0IV87</accession>
<name>A0A1I0IV87_9EURY</name>
<reference evidence="2" key="1">
    <citation type="submission" date="2016-10" db="EMBL/GenBank/DDBJ databases">
        <authorList>
            <person name="Varghese N."/>
            <person name="Submissions S."/>
        </authorList>
    </citation>
    <scope>NUCLEOTIDE SEQUENCE [LARGE SCALE GENOMIC DNA]</scope>
    <source>
        <strain evidence="2">CDM_6</strain>
    </source>
</reference>
<gene>
    <name evidence="1" type="ORF">SAMN04488694_12638</name>
</gene>
<sequence length="49" mass="5778">MYPNSVAIESEEIPKVVEALIEWAYERDTDQIRERVELALEELEKVSEK</sequence>
<dbReference type="AlphaFoldDB" id="A0A1I0IV87"/>
<organism evidence="1 2">
    <name type="scientific">Natrinema hispanicum</name>
    <dbReference type="NCBI Taxonomy" id="392421"/>
    <lineage>
        <taxon>Archaea</taxon>
        <taxon>Methanobacteriati</taxon>
        <taxon>Methanobacteriota</taxon>
        <taxon>Stenosarchaea group</taxon>
        <taxon>Halobacteria</taxon>
        <taxon>Halobacteriales</taxon>
        <taxon>Natrialbaceae</taxon>
        <taxon>Natrinema</taxon>
    </lineage>
</organism>
<keyword evidence="2" id="KW-1185">Reference proteome</keyword>